<dbReference type="Proteomes" id="UP000648187">
    <property type="component" value="Unassembled WGS sequence"/>
</dbReference>
<evidence type="ECO:0000256" key="1">
    <source>
        <dbReference type="SAM" id="Coils"/>
    </source>
</evidence>
<evidence type="ECO:0008006" key="4">
    <source>
        <dbReference type="Google" id="ProtNLM"/>
    </source>
</evidence>
<name>A0A835G1I7_SPOEX</name>
<dbReference type="PIRSF" id="PIRSF018637">
    <property type="entry name" value="TrmK"/>
    <property type="match status" value="1"/>
</dbReference>
<dbReference type="Gene3D" id="1.10.287.1890">
    <property type="match status" value="1"/>
</dbReference>
<dbReference type="Gene3D" id="3.40.50.150">
    <property type="entry name" value="Vaccinia Virus protein VP39"/>
    <property type="match status" value="1"/>
</dbReference>
<comment type="caution">
    <text evidence="2">The sequence shown here is derived from an EMBL/GenBank/DDBJ whole genome shotgun (WGS) entry which is preliminary data.</text>
</comment>
<dbReference type="PANTHER" id="PTHR38451">
    <property type="entry name" value="TRNA (ADENINE(22)-N(1))-METHYLTRANSFERASE"/>
    <property type="match status" value="1"/>
</dbReference>
<organism evidence="2 3">
    <name type="scientific">Spodoptera exigua</name>
    <name type="common">Beet armyworm</name>
    <name type="synonym">Noctua fulgens</name>
    <dbReference type="NCBI Taxonomy" id="7107"/>
    <lineage>
        <taxon>Eukaryota</taxon>
        <taxon>Metazoa</taxon>
        <taxon>Ecdysozoa</taxon>
        <taxon>Arthropoda</taxon>
        <taxon>Hexapoda</taxon>
        <taxon>Insecta</taxon>
        <taxon>Pterygota</taxon>
        <taxon>Neoptera</taxon>
        <taxon>Endopterygota</taxon>
        <taxon>Lepidoptera</taxon>
        <taxon>Glossata</taxon>
        <taxon>Ditrysia</taxon>
        <taxon>Noctuoidea</taxon>
        <taxon>Noctuidae</taxon>
        <taxon>Amphipyrinae</taxon>
        <taxon>Spodoptera</taxon>
    </lineage>
</organism>
<dbReference type="Pfam" id="PF04816">
    <property type="entry name" value="TrmK"/>
    <property type="match status" value="1"/>
</dbReference>
<dbReference type="EMBL" id="JACKWZ010001018">
    <property type="protein sequence ID" value="KAF9404314.1"/>
    <property type="molecule type" value="Genomic_DNA"/>
</dbReference>
<evidence type="ECO:0000313" key="3">
    <source>
        <dbReference type="Proteomes" id="UP000648187"/>
    </source>
</evidence>
<dbReference type="AlphaFoldDB" id="A0A835G1I7"/>
<keyword evidence="1" id="KW-0175">Coiled coil</keyword>
<proteinExistence type="predicted"/>
<accession>A0A835G1I7</accession>
<dbReference type="InterPro" id="IPR006901">
    <property type="entry name" value="TrmK"/>
</dbReference>
<gene>
    <name evidence="2" type="ORF">HW555_014400</name>
</gene>
<dbReference type="SUPFAM" id="SSF53335">
    <property type="entry name" value="S-adenosyl-L-methionine-dependent methyltransferases"/>
    <property type="match status" value="1"/>
</dbReference>
<evidence type="ECO:0000313" key="2">
    <source>
        <dbReference type="EMBL" id="KAF9404314.1"/>
    </source>
</evidence>
<keyword evidence="3" id="KW-1185">Reference proteome</keyword>
<dbReference type="GO" id="GO:0160105">
    <property type="term" value="F:tRNA (adenine(22)-N1)-methyltransferase activity"/>
    <property type="evidence" value="ECO:0007669"/>
    <property type="project" value="InterPro"/>
</dbReference>
<protein>
    <recommendedName>
        <fullName evidence="4">SAM-dependent methyltransferase</fullName>
    </recommendedName>
</protein>
<dbReference type="InterPro" id="IPR029063">
    <property type="entry name" value="SAM-dependent_MTases_sf"/>
</dbReference>
<sequence>MNENQLSKRLKRVGEFVPEQSRLADIGSDHAYLPVALVLQSKIPFALAGEVVKGPFESAKKQVRKNGLEQQITVRLADGLDAVEKADEITAVTICGMGGSLIRDILDAGWNKQRLNGTEQLILQPNIGEKTLREWLTVHGYTILEEDILEENNKIYEIIVAARKATRIAYTEKEKLFGPILIQQRSTIFQKKWQRELKQREHILAQLAQAAGDQEARQEQLKREISEIKEVLVDES</sequence>
<reference evidence="2" key="1">
    <citation type="submission" date="2020-08" db="EMBL/GenBank/DDBJ databases">
        <title>Spodoptera exigua strain:BAW_Kor-Di-RS1 Genome sequencing and assembly.</title>
        <authorList>
            <person name="Kim J."/>
            <person name="Nam H.Y."/>
            <person name="Kwon M."/>
            <person name="Choi J.H."/>
            <person name="Cho S.R."/>
            <person name="Kim G.-H."/>
        </authorList>
    </citation>
    <scope>NUCLEOTIDE SEQUENCE</scope>
    <source>
        <strain evidence="2">BAW_Kor-Di-RS1</strain>
        <tissue evidence="2">Whole-body</tissue>
    </source>
</reference>
<feature type="coiled-coil region" evidence="1">
    <location>
        <begin position="204"/>
        <end position="231"/>
    </location>
</feature>
<dbReference type="PANTHER" id="PTHR38451:SF1">
    <property type="entry name" value="TRNA (ADENINE(22)-N(1))-METHYLTRANSFERASE"/>
    <property type="match status" value="1"/>
</dbReference>